<name>A0A178WG07_ARATH</name>
<keyword evidence="1" id="KW-0472">Membrane</keyword>
<protein>
    <submittedName>
        <fullName evidence="2">Uncharacterized protein</fullName>
    </submittedName>
</protein>
<evidence type="ECO:0000313" key="3">
    <source>
        <dbReference type="Proteomes" id="UP000078284"/>
    </source>
</evidence>
<dbReference type="EMBL" id="LUHQ01000001">
    <property type="protein sequence ID" value="OAP16012.1"/>
    <property type="molecule type" value="Genomic_DNA"/>
</dbReference>
<comment type="caution">
    <text evidence="2">The sequence shown here is derived from an EMBL/GenBank/DDBJ whole genome shotgun (WGS) entry which is preliminary data.</text>
</comment>
<dbReference type="Proteomes" id="UP000078284">
    <property type="component" value="Chromosome 1"/>
</dbReference>
<feature type="transmembrane region" description="Helical" evidence="1">
    <location>
        <begin position="29"/>
        <end position="49"/>
    </location>
</feature>
<sequence>MMQENCLDTDSHQECMGFQLAVEQISKTMAMGVVVGLVTIVALGVMATLKL</sequence>
<evidence type="ECO:0000313" key="2">
    <source>
        <dbReference type="EMBL" id="OAP16012.1"/>
    </source>
</evidence>
<gene>
    <name evidence="2" type="ordered locus">AXX17_At1g50040</name>
</gene>
<keyword evidence="1" id="KW-1133">Transmembrane helix</keyword>
<proteinExistence type="predicted"/>
<keyword evidence="1" id="KW-0812">Transmembrane</keyword>
<evidence type="ECO:0000256" key="1">
    <source>
        <dbReference type="SAM" id="Phobius"/>
    </source>
</evidence>
<organism evidence="2 3">
    <name type="scientific">Arabidopsis thaliana</name>
    <name type="common">Mouse-ear cress</name>
    <dbReference type="NCBI Taxonomy" id="3702"/>
    <lineage>
        <taxon>Eukaryota</taxon>
        <taxon>Viridiplantae</taxon>
        <taxon>Streptophyta</taxon>
        <taxon>Embryophyta</taxon>
        <taxon>Tracheophyta</taxon>
        <taxon>Spermatophyta</taxon>
        <taxon>Magnoliopsida</taxon>
        <taxon>eudicotyledons</taxon>
        <taxon>Gunneridae</taxon>
        <taxon>Pentapetalae</taxon>
        <taxon>rosids</taxon>
        <taxon>malvids</taxon>
        <taxon>Brassicales</taxon>
        <taxon>Brassicaceae</taxon>
        <taxon>Camelineae</taxon>
        <taxon>Arabidopsis</taxon>
    </lineage>
</organism>
<accession>A0A178WG07</accession>
<reference evidence="3" key="1">
    <citation type="journal article" date="2016" name="Proc. Natl. Acad. Sci. U.S.A.">
        <title>Chromosome-level assembly of Arabidopsis thaliana Ler reveals the extent of translocation and inversion polymorphisms.</title>
        <authorList>
            <person name="Zapata L."/>
            <person name="Ding J."/>
            <person name="Willing E.M."/>
            <person name="Hartwig B."/>
            <person name="Bezdan D."/>
            <person name="Jiao W.B."/>
            <person name="Patel V."/>
            <person name="Velikkakam James G."/>
            <person name="Koornneef M."/>
            <person name="Ossowski S."/>
            <person name="Schneeberger K."/>
        </authorList>
    </citation>
    <scope>NUCLEOTIDE SEQUENCE [LARGE SCALE GENOMIC DNA]</scope>
    <source>
        <strain evidence="3">cv. Landsberg erecta</strain>
    </source>
</reference>
<dbReference type="AlphaFoldDB" id="A0A178WG07"/>